<organism evidence="5 6">
    <name type="scientific">Didymodactylos carnosus</name>
    <dbReference type="NCBI Taxonomy" id="1234261"/>
    <lineage>
        <taxon>Eukaryota</taxon>
        <taxon>Metazoa</taxon>
        <taxon>Spiralia</taxon>
        <taxon>Gnathifera</taxon>
        <taxon>Rotifera</taxon>
        <taxon>Eurotatoria</taxon>
        <taxon>Bdelloidea</taxon>
        <taxon>Philodinida</taxon>
        <taxon>Philodinidae</taxon>
        <taxon>Didymodactylos</taxon>
    </lineage>
</organism>
<keyword evidence="1" id="KW-0677">Repeat</keyword>
<dbReference type="EMBL" id="CAJNOK010002465">
    <property type="protein sequence ID" value="CAF0861168.1"/>
    <property type="molecule type" value="Genomic_DNA"/>
</dbReference>
<evidence type="ECO:0000313" key="5">
    <source>
        <dbReference type="EMBL" id="CAF3645992.1"/>
    </source>
</evidence>
<feature type="repeat" description="TPR" evidence="3">
    <location>
        <begin position="159"/>
        <end position="192"/>
    </location>
</feature>
<protein>
    <recommendedName>
        <fullName evidence="7">NAD(P)(+)--arginine ADP-ribosyltransferase</fullName>
    </recommendedName>
</protein>
<evidence type="ECO:0000256" key="3">
    <source>
        <dbReference type="PROSITE-ProRule" id="PRU00339"/>
    </source>
</evidence>
<dbReference type="EMBL" id="CAJOBA010002465">
    <property type="protein sequence ID" value="CAF3645992.1"/>
    <property type="molecule type" value="Genomic_DNA"/>
</dbReference>
<evidence type="ECO:0000313" key="4">
    <source>
        <dbReference type="EMBL" id="CAF0861168.1"/>
    </source>
</evidence>
<dbReference type="SUPFAM" id="SSF56399">
    <property type="entry name" value="ADP-ribosylation"/>
    <property type="match status" value="1"/>
</dbReference>
<dbReference type="PROSITE" id="PS50005">
    <property type="entry name" value="TPR"/>
    <property type="match status" value="2"/>
</dbReference>
<dbReference type="AlphaFoldDB" id="A0A8S2HIL4"/>
<gene>
    <name evidence="4" type="ORF">OVA965_LOCUS7642</name>
    <name evidence="5" type="ORF">TMI583_LOCUS7637</name>
</gene>
<dbReference type="Proteomes" id="UP000677228">
    <property type="component" value="Unassembled WGS sequence"/>
</dbReference>
<dbReference type="PANTHER" id="PTHR45641">
    <property type="entry name" value="TETRATRICOPEPTIDE REPEAT PROTEIN (AFU_ORTHOLOGUE AFUA_6G03870)"/>
    <property type="match status" value="1"/>
</dbReference>
<proteinExistence type="predicted"/>
<name>A0A8S2HIL4_9BILA</name>
<evidence type="ECO:0000256" key="2">
    <source>
        <dbReference type="ARBA" id="ARBA00022803"/>
    </source>
</evidence>
<evidence type="ECO:0008006" key="7">
    <source>
        <dbReference type="Google" id="ProtNLM"/>
    </source>
</evidence>
<keyword evidence="2 3" id="KW-0802">TPR repeat</keyword>
<dbReference type="SUPFAM" id="SSF48452">
    <property type="entry name" value="TPR-like"/>
    <property type="match status" value="1"/>
</dbReference>
<dbReference type="InterPro" id="IPR011990">
    <property type="entry name" value="TPR-like_helical_dom_sf"/>
</dbReference>
<feature type="repeat" description="TPR" evidence="3">
    <location>
        <begin position="201"/>
        <end position="234"/>
    </location>
</feature>
<dbReference type="PROSITE" id="PS51996">
    <property type="entry name" value="TR_MART"/>
    <property type="match status" value="1"/>
</dbReference>
<dbReference type="Pfam" id="PF13424">
    <property type="entry name" value="TPR_12"/>
    <property type="match status" value="1"/>
</dbReference>
<dbReference type="PANTHER" id="PTHR45641:SF1">
    <property type="entry name" value="AAA+ ATPASE DOMAIN-CONTAINING PROTEIN"/>
    <property type="match status" value="1"/>
</dbReference>
<dbReference type="Proteomes" id="UP000682733">
    <property type="component" value="Unassembled WGS sequence"/>
</dbReference>
<dbReference type="SMART" id="SM00028">
    <property type="entry name" value="TPR"/>
    <property type="match status" value="2"/>
</dbReference>
<dbReference type="InterPro" id="IPR019734">
    <property type="entry name" value="TPR_rpt"/>
</dbReference>
<evidence type="ECO:0000313" key="6">
    <source>
        <dbReference type="Proteomes" id="UP000682733"/>
    </source>
</evidence>
<dbReference type="Gene3D" id="1.25.40.10">
    <property type="entry name" value="Tetratricopeptide repeat domain"/>
    <property type="match status" value="1"/>
</dbReference>
<reference evidence="5" key="1">
    <citation type="submission" date="2021-02" db="EMBL/GenBank/DDBJ databases">
        <authorList>
            <person name="Nowell W R."/>
        </authorList>
    </citation>
    <scope>NUCLEOTIDE SEQUENCE</scope>
</reference>
<accession>A0A8S2HIL4</accession>
<evidence type="ECO:0000256" key="1">
    <source>
        <dbReference type="ARBA" id="ARBA00022737"/>
    </source>
</evidence>
<dbReference type="Gene3D" id="3.90.176.10">
    <property type="entry name" value="Toxin ADP-ribosyltransferase, Chain A, domain 1"/>
    <property type="match status" value="1"/>
</dbReference>
<sequence length="477" mass="55079">MRFYLRHLHEKIGEEHSKWLQEHSSTKTLSLYRGLSISKEDFAKLKAKVGGFMSITSFLSTSQDESVSRSFILPGKGETLGVLLQIEVDIEKCKTPFADVVGQSQFDNEKEILFTMGTVFRIQTVQQDSSQKIWLVHLLATDEEDKELRKLTEHMRDSIIVLNSLGSLAKQMGQHEKAIENYEKSLEIDLKYLPKTDSSLASTYNNIGSIYDDQDDHEKALFYYNRALELELKAPDPHQPRVATYYNNIESQTNTSAAGTNAEINFIKTTRMNLSHDHRMTENNLIYTCKTYDNCEKAYAEKIFDEYIHINFNNLEEQLSSLLFDNETDLTTNNLNCWDSQCTNDELCGIHYHLPFNQANPFRTFCEPSSYSYKINQSIIILEIIEGTVYSPTRIYKCNTNSCNSEKRIRKIDEIFENYGIIKSESTETGIISEHSTHNQSLTKTVKIWPHNNCFRSKQFSIYSYIIVVFIMLTISL</sequence>
<dbReference type="PROSITE" id="PS50293">
    <property type="entry name" value="TPR_REGION"/>
    <property type="match status" value="1"/>
</dbReference>
<comment type="caution">
    <text evidence="5">The sequence shown here is derived from an EMBL/GenBank/DDBJ whole genome shotgun (WGS) entry which is preliminary data.</text>
</comment>